<evidence type="ECO:0000256" key="1">
    <source>
        <dbReference type="ARBA" id="ARBA00008761"/>
    </source>
</evidence>
<keyword evidence="11" id="KW-0378">Hydrolase</keyword>
<protein>
    <submittedName>
        <fullName evidence="11">IS607 family element RNA-guided endonuclease TnpB</fullName>
    </submittedName>
</protein>
<keyword evidence="6" id="KW-0233">DNA recombination</keyword>
<dbReference type="InterPro" id="IPR010095">
    <property type="entry name" value="Cas12f1-like_TNB"/>
</dbReference>
<keyword evidence="3" id="KW-0479">Metal-binding</keyword>
<gene>
    <name evidence="11" type="primary">tnpB_1</name>
    <name evidence="11" type="ORF">GCM10022255_007510</name>
</gene>
<dbReference type="RefSeq" id="WP_345121221.1">
    <property type="nucleotide sequence ID" value="NZ_BAABAT010000002.1"/>
</dbReference>
<proteinExistence type="inferred from homology"/>
<feature type="region of interest" description="Disordered" evidence="7">
    <location>
        <begin position="409"/>
        <end position="459"/>
    </location>
</feature>
<comment type="caution">
    <text evidence="11">The sequence shown here is derived from an EMBL/GenBank/DDBJ whole genome shotgun (WGS) entry which is preliminary data.</text>
</comment>
<evidence type="ECO:0000256" key="4">
    <source>
        <dbReference type="ARBA" id="ARBA00022833"/>
    </source>
</evidence>
<dbReference type="InterPro" id="IPR001959">
    <property type="entry name" value="Transposase"/>
</dbReference>
<dbReference type="NCBIfam" id="NF038280">
    <property type="entry name" value="IS607_TnpB"/>
    <property type="match status" value="1"/>
</dbReference>
<dbReference type="GO" id="GO:0004519">
    <property type="term" value="F:endonuclease activity"/>
    <property type="evidence" value="ECO:0007669"/>
    <property type="project" value="UniProtKB-KW"/>
</dbReference>
<evidence type="ECO:0000313" key="12">
    <source>
        <dbReference type="Proteomes" id="UP001500620"/>
    </source>
</evidence>
<dbReference type="EMBL" id="BAABAT010000002">
    <property type="protein sequence ID" value="GAA4244447.1"/>
    <property type="molecule type" value="Genomic_DNA"/>
</dbReference>
<dbReference type="InterPro" id="IPR021027">
    <property type="entry name" value="Transposase_put_HTH"/>
</dbReference>
<sequence length="459" mass="50670">MKVVQAYRYALDLTPAQERDVLAHAGAVRVAHNWALGRVKAVMDQRTAERTYDIPDEQLTPAVSWSLPALRKAWNAAKQHAAPWWRECSKEAYNTGLDALARALQNWSDSRTGKRKGRPVGFPRFKSRRRTTPSVRFTTGTIRVEPDRMHVVLPRLGRLKLHESARKLARRLDNGTARVMSATVRRDGGRWHVAFCVEIERADRTPAQPGTVVGVDVGITHLAVLSTGELVDNPRHLNDARRHLRALGRALSRKTGPDRRTGRRPSNRWQRAANRLARAHARVANLRRDGLHKLTTRLAARYGTIVVEDLNVTGMLANRRLARHIADAGFAEIRRQLTYKTGWNGGRLLVADRWYPSSKTCSGCGAVKIKLALSEREYQCGTCGLVLDRDLNAARNLAALAAEYDTAGSGPVAGRGADQKTRPSGQVAAKRQPGTASAGQTGTVPPQGGTTNRVLTRAH</sequence>
<evidence type="ECO:0000256" key="5">
    <source>
        <dbReference type="ARBA" id="ARBA00023125"/>
    </source>
</evidence>
<dbReference type="Proteomes" id="UP001500620">
    <property type="component" value="Unassembled WGS sequence"/>
</dbReference>
<organism evidence="11 12">
    <name type="scientific">Dactylosporangium darangshiense</name>
    <dbReference type="NCBI Taxonomy" id="579108"/>
    <lineage>
        <taxon>Bacteria</taxon>
        <taxon>Bacillati</taxon>
        <taxon>Actinomycetota</taxon>
        <taxon>Actinomycetes</taxon>
        <taxon>Micromonosporales</taxon>
        <taxon>Micromonosporaceae</taxon>
        <taxon>Dactylosporangium</taxon>
    </lineage>
</organism>
<evidence type="ECO:0000259" key="8">
    <source>
        <dbReference type="Pfam" id="PF01385"/>
    </source>
</evidence>
<keyword evidence="2" id="KW-0815">Transposition</keyword>
<keyword evidence="4" id="KW-0862">Zinc</keyword>
<dbReference type="Pfam" id="PF07282">
    <property type="entry name" value="Cas12f1-like_TNB"/>
    <property type="match status" value="1"/>
</dbReference>
<keyword evidence="5" id="KW-0238">DNA-binding</keyword>
<evidence type="ECO:0000256" key="3">
    <source>
        <dbReference type="ARBA" id="ARBA00022723"/>
    </source>
</evidence>
<name>A0ABP8CX49_9ACTN</name>
<evidence type="ECO:0000313" key="11">
    <source>
        <dbReference type="EMBL" id="GAA4244447.1"/>
    </source>
</evidence>
<dbReference type="Pfam" id="PF01385">
    <property type="entry name" value="OrfB_IS605"/>
    <property type="match status" value="1"/>
</dbReference>
<feature type="domain" description="Cas12f1-like TNB" evidence="9">
    <location>
        <begin position="330"/>
        <end position="397"/>
    </location>
</feature>
<evidence type="ECO:0000256" key="6">
    <source>
        <dbReference type="ARBA" id="ARBA00023172"/>
    </source>
</evidence>
<feature type="compositionally biased region" description="Low complexity" evidence="7">
    <location>
        <begin position="439"/>
        <end position="451"/>
    </location>
</feature>
<keyword evidence="12" id="KW-1185">Reference proteome</keyword>
<feature type="domain" description="Transposase putative helix-turn-helix" evidence="10">
    <location>
        <begin position="1"/>
        <end position="39"/>
    </location>
</feature>
<accession>A0ABP8CX49</accession>
<evidence type="ECO:0000259" key="10">
    <source>
        <dbReference type="Pfam" id="PF12323"/>
    </source>
</evidence>
<evidence type="ECO:0000259" key="9">
    <source>
        <dbReference type="Pfam" id="PF07282"/>
    </source>
</evidence>
<comment type="similarity">
    <text evidence="1">In the C-terminal section; belongs to the transposase 35 family.</text>
</comment>
<keyword evidence="11" id="KW-0540">Nuclease</keyword>
<reference evidence="12" key="1">
    <citation type="journal article" date="2019" name="Int. J. Syst. Evol. Microbiol.">
        <title>The Global Catalogue of Microorganisms (GCM) 10K type strain sequencing project: providing services to taxonomists for standard genome sequencing and annotation.</title>
        <authorList>
            <consortium name="The Broad Institute Genomics Platform"/>
            <consortium name="The Broad Institute Genome Sequencing Center for Infectious Disease"/>
            <person name="Wu L."/>
            <person name="Ma J."/>
        </authorList>
    </citation>
    <scope>NUCLEOTIDE SEQUENCE [LARGE SCALE GENOMIC DNA]</scope>
    <source>
        <strain evidence="12">JCM 17441</strain>
    </source>
</reference>
<evidence type="ECO:0000256" key="7">
    <source>
        <dbReference type="SAM" id="MobiDB-lite"/>
    </source>
</evidence>
<dbReference type="Pfam" id="PF12323">
    <property type="entry name" value="HTH_OrfB_IS605"/>
    <property type="match status" value="1"/>
</dbReference>
<dbReference type="NCBIfam" id="NF040570">
    <property type="entry name" value="guided_TnpB"/>
    <property type="match status" value="1"/>
</dbReference>
<keyword evidence="11" id="KW-0255">Endonuclease</keyword>
<dbReference type="InterPro" id="IPR053470">
    <property type="entry name" value="RNA-guided_DNA_endonuclease"/>
</dbReference>
<evidence type="ECO:0000256" key="2">
    <source>
        <dbReference type="ARBA" id="ARBA00022578"/>
    </source>
</evidence>
<dbReference type="NCBIfam" id="TIGR01766">
    <property type="entry name" value="IS200/IS605 family accessory protein TnpB-like domain"/>
    <property type="match status" value="1"/>
</dbReference>
<feature type="domain" description="Probable transposase IS891/IS1136/IS1341" evidence="8">
    <location>
        <begin position="195"/>
        <end position="317"/>
    </location>
</feature>